<comment type="caution">
    <text evidence="1">The sequence shown here is derived from an EMBL/GenBank/DDBJ whole genome shotgun (WGS) entry which is preliminary data.</text>
</comment>
<proteinExistence type="predicted"/>
<protein>
    <submittedName>
        <fullName evidence="1">Uncharacterized protein</fullName>
    </submittedName>
</protein>
<sequence>MAAGGGERTFEVLTWLSERGMVLYVPEIEASTTVPAMPDADVAVRSLIADLTGLDPSAIRCDIRPGRPRGYSGPASFG</sequence>
<name>A0ABS9TIQ9_9PSEU</name>
<organism evidence="1 2">
    <name type="scientific">Pseudonocardia alaniniphila</name>
    <dbReference type="NCBI Taxonomy" id="75291"/>
    <lineage>
        <taxon>Bacteria</taxon>
        <taxon>Bacillati</taxon>
        <taxon>Actinomycetota</taxon>
        <taxon>Actinomycetes</taxon>
        <taxon>Pseudonocardiales</taxon>
        <taxon>Pseudonocardiaceae</taxon>
        <taxon>Pseudonocardia</taxon>
    </lineage>
</organism>
<evidence type="ECO:0000313" key="1">
    <source>
        <dbReference type="EMBL" id="MCH6168401.1"/>
    </source>
</evidence>
<accession>A0ABS9TIQ9</accession>
<reference evidence="1 2" key="1">
    <citation type="submission" date="2022-03" db="EMBL/GenBank/DDBJ databases">
        <title>Pseudonocardia alaer sp. nov., a novel actinomycete isolated from reed forest soil.</title>
        <authorList>
            <person name="Wang L."/>
        </authorList>
    </citation>
    <scope>NUCLEOTIDE SEQUENCE [LARGE SCALE GENOMIC DNA]</scope>
    <source>
        <strain evidence="1 2">Y-16303</strain>
    </source>
</reference>
<keyword evidence="2" id="KW-1185">Reference proteome</keyword>
<gene>
    <name evidence="1" type="ORF">MMF94_22140</name>
</gene>
<dbReference type="RefSeq" id="WP_241039039.1">
    <property type="nucleotide sequence ID" value="NZ_BAAAJF010000055.1"/>
</dbReference>
<dbReference type="Proteomes" id="UP001299970">
    <property type="component" value="Unassembled WGS sequence"/>
</dbReference>
<evidence type="ECO:0000313" key="2">
    <source>
        <dbReference type="Proteomes" id="UP001299970"/>
    </source>
</evidence>
<dbReference type="EMBL" id="JAKXMK010000019">
    <property type="protein sequence ID" value="MCH6168401.1"/>
    <property type="molecule type" value="Genomic_DNA"/>
</dbReference>